<comment type="caution">
    <text evidence="2">The sequence shown here is derived from an EMBL/GenBank/DDBJ whole genome shotgun (WGS) entry which is preliminary data.</text>
</comment>
<accession>A0AAN7LYK0</accession>
<evidence type="ECO:0000256" key="1">
    <source>
        <dbReference type="SAM" id="MobiDB-lite"/>
    </source>
</evidence>
<dbReference type="AlphaFoldDB" id="A0AAN7LYK0"/>
<protein>
    <submittedName>
        <fullName evidence="2">Uncharacterized protein</fullName>
    </submittedName>
</protein>
<dbReference type="Proteomes" id="UP001346149">
    <property type="component" value="Unassembled WGS sequence"/>
</dbReference>
<dbReference type="EMBL" id="JAXQNO010000006">
    <property type="protein sequence ID" value="KAK4795656.1"/>
    <property type="molecule type" value="Genomic_DNA"/>
</dbReference>
<sequence length="180" mass="20966">MAHGGNKTLTQIRRPRRNESLNSCSKRWRRTEDKQMISYVQVENRYLSDRSQSDFTKLKTSLQFQQGEHLILSDEYLSKGNSAINLLAQRKMIVIISIRPYSSTSPTKKLPVTNEKFLFVLGVLLARNLTDTRALWDTESRAVHRILKLKSTEKARARLRFSPRFLRRERAEKTEGGEEV</sequence>
<keyword evidence="3" id="KW-1185">Reference proteome</keyword>
<feature type="region of interest" description="Disordered" evidence="1">
    <location>
        <begin position="1"/>
        <end position="24"/>
    </location>
</feature>
<evidence type="ECO:0000313" key="3">
    <source>
        <dbReference type="Proteomes" id="UP001346149"/>
    </source>
</evidence>
<proteinExistence type="predicted"/>
<reference evidence="2 3" key="1">
    <citation type="journal article" date="2023" name="Hortic Res">
        <title>Pangenome of water caltrop reveals structural variations and asymmetric subgenome divergence after allopolyploidization.</title>
        <authorList>
            <person name="Zhang X."/>
            <person name="Chen Y."/>
            <person name="Wang L."/>
            <person name="Yuan Y."/>
            <person name="Fang M."/>
            <person name="Shi L."/>
            <person name="Lu R."/>
            <person name="Comes H.P."/>
            <person name="Ma Y."/>
            <person name="Chen Y."/>
            <person name="Huang G."/>
            <person name="Zhou Y."/>
            <person name="Zheng Z."/>
            <person name="Qiu Y."/>
        </authorList>
    </citation>
    <scope>NUCLEOTIDE SEQUENCE [LARGE SCALE GENOMIC DNA]</scope>
    <source>
        <strain evidence="2">F231</strain>
    </source>
</reference>
<name>A0AAN7LYK0_TRANT</name>
<gene>
    <name evidence="2" type="ORF">SAY86_027982</name>
</gene>
<evidence type="ECO:0000313" key="2">
    <source>
        <dbReference type="EMBL" id="KAK4795656.1"/>
    </source>
</evidence>
<organism evidence="2 3">
    <name type="scientific">Trapa natans</name>
    <name type="common">Water chestnut</name>
    <dbReference type="NCBI Taxonomy" id="22666"/>
    <lineage>
        <taxon>Eukaryota</taxon>
        <taxon>Viridiplantae</taxon>
        <taxon>Streptophyta</taxon>
        <taxon>Embryophyta</taxon>
        <taxon>Tracheophyta</taxon>
        <taxon>Spermatophyta</taxon>
        <taxon>Magnoliopsida</taxon>
        <taxon>eudicotyledons</taxon>
        <taxon>Gunneridae</taxon>
        <taxon>Pentapetalae</taxon>
        <taxon>rosids</taxon>
        <taxon>malvids</taxon>
        <taxon>Myrtales</taxon>
        <taxon>Lythraceae</taxon>
        <taxon>Trapa</taxon>
    </lineage>
</organism>